<name>A0A3P3TWZ0_9BACL</name>
<dbReference type="AlphaFoldDB" id="A0A3P3TWZ0"/>
<gene>
    <name evidence="3" type="ORF">EHV15_04520</name>
</gene>
<dbReference type="Proteomes" id="UP000267017">
    <property type="component" value="Unassembled WGS sequence"/>
</dbReference>
<dbReference type="InterPro" id="IPR045376">
    <property type="entry name" value="Maf_N"/>
</dbReference>
<evidence type="ECO:0000259" key="2">
    <source>
        <dbReference type="Pfam" id="PF20157"/>
    </source>
</evidence>
<evidence type="ECO:0000313" key="4">
    <source>
        <dbReference type="Proteomes" id="UP000267017"/>
    </source>
</evidence>
<reference evidence="3 4" key="1">
    <citation type="submission" date="2018-11" db="EMBL/GenBank/DDBJ databases">
        <title>Genome sequencing of Paenibacillus sp. KCOM 3021 (= ChDC PVNT-B20).</title>
        <authorList>
            <person name="Kook J.-K."/>
            <person name="Park S.-N."/>
            <person name="Lim Y.K."/>
        </authorList>
    </citation>
    <scope>NUCLEOTIDE SEQUENCE [LARGE SCALE GENOMIC DNA]</scope>
    <source>
        <strain evidence="3 4">KCOM 3021</strain>
    </source>
</reference>
<dbReference type="PANTHER" id="PTHR41786:SF1">
    <property type="entry name" value="6-HYDROXYMETHYLPTERIN DIPHOSPHOKINASE MPTE-LIKE DOMAIN-CONTAINING PROTEIN"/>
    <property type="match status" value="1"/>
</dbReference>
<dbReference type="RefSeq" id="WP_128630185.1">
    <property type="nucleotide sequence ID" value="NZ_RRCN01000001.1"/>
</dbReference>
<keyword evidence="4" id="KW-1185">Reference proteome</keyword>
<dbReference type="InterPro" id="IPR002826">
    <property type="entry name" value="MptE-like"/>
</dbReference>
<sequence>MKLLEANEQILQDKYPELARVIDHNVPDLERYEVVCTKNNEFNLKRQEDDVEYFFHSKYNAEVEAVRWVQATMDGKSDNEGPLLLFGVGMGHFLKAVLEKTEVKQIIVYEPDINVFHSMLRNQDVSGLLDNDRVKMVALGEHELVLSELADYISGQLSGTITLIAAQIYRRLYKETFNQLEEVIKHGVLNSQSNFQTYQRYQMEWVRNILYNIPHCIVNPSIAALKGINNKGAVAVIGSGPSLQEDIHLLEQLKQKCILIAAGSSIQILQHHHVDPHFIVTMDGGSPNLQVFNNIDRGRTPLIFVNHSHFQIQDMYQLEMFHATFEGDTISQYLLEEDMGPSFKPTASVTGTAIQLAAYMGAKDIILLGQDLSFPDQKYYSAGANHASEKGLTNALSSATEFVENVSGGMNPTNAVMTITRKNIENIISVLQLNGMSFTNTSSKGAKIKGAEWESLERIIKVLPANQVPALYRLNAMPVTEENLSEKVSKKMNHILSEAQTLDKSLTKIKQELISMAKNVKTKNANNLNKNLLKVNKLWQSITDQDIFKYFHSFGLAHHINHYMRFVPKIVDATNPFTKASLIIEHLGKLVDELISFNPQMTNYIQHALHRMDLLHQQEE</sequence>
<organism evidence="3 4">
    <name type="scientific">Paenibacillus oralis</name>
    <dbReference type="NCBI Taxonomy" id="2490856"/>
    <lineage>
        <taxon>Bacteria</taxon>
        <taxon>Bacillati</taxon>
        <taxon>Bacillota</taxon>
        <taxon>Bacilli</taxon>
        <taxon>Bacillales</taxon>
        <taxon>Paenibacillaceae</taxon>
        <taxon>Paenibacillus</taxon>
    </lineage>
</organism>
<evidence type="ECO:0000259" key="1">
    <source>
        <dbReference type="Pfam" id="PF01973"/>
    </source>
</evidence>
<proteinExistence type="predicted"/>
<protein>
    <submittedName>
        <fullName evidence="3">DUF115 domain-containing protein</fullName>
    </submittedName>
</protein>
<feature type="domain" description="Glycosyltransferase Maf N-terminal" evidence="2">
    <location>
        <begin position="47"/>
        <end position="153"/>
    </location>
</feature>
<dbReference type="OrthoDB" id="5291305at2"/>
<dbReference type="Gene3D" id="3.90.1480.10">
    <property type="entry name" value="Alpha-2,3-sialyltransferase"/>
    <property type="match status" value="1"/>
</dbReference>
<comment type="caution">
    <text evidence="3">The sequence shown here is derived from an EMBL/GenBank/DDBJ whole genome shotgun (WGS) entry which is preliminary data.</text>
</comment>
<dbReference type="Pfam" id="PF01973">
    <property type="entry name" value="MptE-like"/>
    <property type="match status" value="1"/>
</dbReference>
<evidence type="ECO:0000313" key="3">
    <source>
        <dbReference type="EMBL" id="RRJ62294.1"/>
    </source>
</evidence>
<dbReference type="EMBL" id="RRCN01000001">
    <property type="protein sequence ID" value="RRJ62294.1"/>
    <property type="molecule type" value="Genomic_DNA"/>
</dbReference>
<dbReference type="Pfam" id="PF20157">
    <property type="entry name" value="Maf_flag10_N"/>
    <property type="match status" value="1"/>
</dbReference>
<dbReference type="PANTHER" id="PTHR41786">
    <property type="entry name" value="MOTILITY ACCESSORY FACTOR MAF"/>
    <property type="match status" value="1"/>
</dbReference>
<accession>A0A3P3TWZ0</accession>
<feature type="domain" description="6-hydroxymethylpterin diphosphokinase MptE-like" evidence="1">
    <location>
        <begin position="208"/>
        <end position="376"/>
    </location>
</feature>